<accession>G9ZCJ4</accession>
<organism evidence="2 3">
    <name type="scientific">Cardiobacterium valvarum F0432</name>
    <dbReference type="NCBI Taxonomy" id="797473"/>
    <lineage>
        <taxon>Bacteria</taxon>
        <taxon>Pseudomonadati</taxon>
        <taxon>Pseudomonadota</taxon>
        <taxon>Gammaproteobacteria</taxon>
        <taxon>Cardiobacteriales</taxon>
        <taxon>Cardiobacteriaceae</taxon>
        <taxon>Cardiobacterium</taxon>
    </lineage>
</organism>
<dbReference type="HOGENOM" id="CLU_3248985_0_0_6"/>
<sequence length="42" mass="4872">MPPSWMRRGCGIGIPFGGVRYLYYKGGNKKRRLPAVFSRKNR</sequence>
<dbReference type="AlphaFoldDB" id="G9ZCJ4"/>
<keyword evidence="1" id="KW-1133">Transmembrane helix</keyword>
<comment type="caution">
    <text evidence="2">The sequence shown here is derived from an EMBL/GenBank/DDBJ whole genome shotgun (WGS) entry which is preliminary data.</text>
</comment>
<dbReference type="EMBL" id="AGCM01000023">
    <property type="protein sequence ID" value="EHM55724.1"/>
    <property type="molecule type" value="Genomic_DNA"/>
</dbReference>
<feature type="transmembrane region" description="Helical" evidence="1">
    <location>
        <begin position="6"/>
        <end position="23"/>
    </location>
</feature>
<reference evidence="2 3" key="1">
    <citation type="submission" date="2011-08" db="EMBL/GenBank/DDBJ databases">
        <authorList>
            <person name="Weinstock G."/>
            <person name="Sodergren E."/>
            <person name="Clifton S."/>
            <person name="Fulton L."/>
            <person name="Fulton B."/>
            <person name="Courtney L."/>
            <person name="Fronick C."/>
            <person name="Harrison M."/>
            <person name="Strong C."/>
            <person name="Farmer C."/>
            <person name="Delahaunty K."/>
            <person name="Markovic C."/>
            <person name="Hall O."/>
            <person name="Minx P."/>
            <person name="Tomlinson C."/>
            <person name="Mitreva M."/>
            <person name="Hou S."/>
            <person name="Chen J."/>
            <person name="Wollam A."/>
            <person name="Pepin K.H."/>
            <person name="Johnson M."/>
            <person name="Bhonagiri V."/>
            <person name="Zhang X."/>
            <person name="Suruliraj S."/>
            <person name="Warren W."/>
            <person name="Chinwalla A."/>
            <person name="Mardis E.R."/>
            <person name="Wilson R.K."/>
        </authorList>
    </citation>
    <scope>NUCLEOTIDE SEQUENCE [LARGE SCALE GENOMIC DNA]</scope>
    <source>
        <strain evidence="2 3">F0432</strain>
    </source>
</reference>
<name>G9ZCJ4_9GAMM</name>
<keyword evidence="1" id="KW-0472">Membrane</keyword>
<evidence type="ECO:0000313" key="2">
    <source>
        <dbReference type="EMBL" id="EHM55724.1"/>
    </source>
</evidence>
<proteinExistence type="predicted"/>
<protein>
    <submittedName>
        <fullName evidence="2">Uncharacterized protein</fullName>
    </submittedName>
</protein>
<evidence type="ECO:0000256" key="1">
    <source>
        <dbReference type="SAM" id="Phobius"/>
    </source>
</evidence>
<keyword evidence="1" id="KW-0812">Transmembrane</keyword>
<evidence type="ECO:0000313" key="3">
    <source>
        <dbReference type="Proteomes" id="UP000004750"/>
    </source>
</evidence>
<dbReference type="Proteomes" id="UP000004750">
    <property type="component" value="Unassembled WGS sequence"/>
</dbReference>
<gene>
    <name evidence="2" type="ORF">HMPREF9080_00470</name>
</gene>